<comment type="caution">
    <text evidence="5">The sequence shown here is derived from an EMBL/GenBank/DDBJ whole genome shotgun (WGS) entry which is preliminary data.</text>
</comment>
<keyword evidence="6" id="KW-1185">Reference proteome</keyword>
<dbReference type="Pfam" id="PF02563">
    <property type="entry name" value="Poly_export"/>
    <property type="match status" value="1"/>
</dbReference>
<reference evidence="5 6" key="1">
    <citation type="journal article" date="2020" name="Nature">
        <title>Bacterial chemolithoautotrophy via manganese oxidation.</title>
        <authorList>
            <person name="Yu H."/>
            <person name="Leadbetter J.R."/>
        </authorList>
    </citation>
    <scope>NUCLEOTIDE SEQUENCE [LARGE SCALE GENOMIC DNA]</scope>
    <source>
        <strain evidence="5 6">Mn-1</strain>
    </source>
</reference>
<dbReference type="EMBL" id="VTOW01000001">
    <property type="protein sequence ID" value="NKE70651.1"/>
    <property type="molecule type" value="Genomic_DNA"/>
</dbReference>
<dbReference type="InterPro" id="IPR019554">
    <property type="entry name" value="Soluble_ligand-bd"/>
</dbReference>
<dbReference type="Gene3D" id="3.10.560.10">
    <property type="entry name" value="Outer membrane lipoprotein wza domain like"/>
    <property type="match status" value="1"/>
</dbReference>
<dbReference type="Pfam" id="PF10531">
    <property type="entry name" value="SLBB"/>
    <property type="match status" value="1"/>
</dbReference>
<feature type="signal peptide" evidence="2">
    <location>
        <begin position="1"/>
        <end position="21"/>
    </location>
</feature>
<organism evidence="5 6">
    <name type="scientific">Candidatus Manganitrophus noduliformans</name>
    <dbReference type="NCBI Taxonomy" id="2606439"/>
    <lineage>
        <taxon>Bacteria</taxon>
        <taxon>Pseudomonadati</taxon>
        <taxon>Nitrospirota</taxon>
        <taxon>Nitrospiria</taxon>
        <taxon>Candidatus Troglogloeales</taxon>
        <taxon>Candidatus Manganitrophaceae</taxon>
        <taxon>Candidatus Manganitrophus</taxon>
    </lineage>
</organism>
<feature type="chain" id="PRO_5031257423" evidence="2">
    <location>
        <begin position="22"/>
        <end position="198"/>
    </location>
</feature>
<accession>A0A7X6DNS7</accession>
<feature type="domain" description="Polysaccharide export protein N-terminal" evidence="3">
    <location>
        <begin position="37"/>
        <end position="111"/>
    </location>
</feature>
<feature type="domain" description="Soluble ligand binding" evidence="4">
    <location>
        <begin position="117"/>
        <end position="166"/>
    </location>
</feature>
<name>A0A7X6DNS7_9BACT</name>
<dbReference type="InterPro" id="IPR003715">
    <property type="entry name" value="Poly_export_N"/>
</dbReference>
<keyword evidence="1 2" id="KW-0732">Signal</keyword>
<proteinExistence type="predicted"/>
<dbReference type="GO" id="GO:0015159">
    <property type="term" value="F:polysaccharide transmembrane transporter activity"/>
    <property type="evidence" value="ECO:0007669"/>
    <property type="project" value="InterPro"/>
</dbReference>
<gene>
    <name evidence="5" type="ORF">MNODULE_07870</name>
</gene>
<evidence type="ECO:0000259" key="4">
    <source>
        <dbReference type="Pfam" id="PF10531"/>
    </source>
</evidence>
<evidence type="ECO:0000313" key="5">
    <source>
        <dbReference type="EMBL" id="NKE70651.1"/>
    </source>
</evidence>
<dbReference type="PANTHER" id="PTHR33619">
    <property type="entry name" value="POLYSACCHARIDE EXPORT PROTEIN GFCE-RELATED"/>
    <property type="match status" value="1"/>
</dbReference>
<dbReference type="Proteomes" id="UP000534783">
    <property type="component" value="Unassembled WGS sequence"/>
</dbReference>
<evidence type="ECO:0000313" key="6">
    <source>
        <dbReference type="Proteomes" id="UP000534783"/>
    </source>
</evidence>
<dbReference type="AlphaFoldDB" id="A0A7X6DNS7"/>
<sequence>MRAGVLIAALLLSSLVFTACADQMTEVPNFRRVPTSEARSYVIGPDDLLQIVVWKNESLSRELRVRPDGKITLPLINDIQAGGKTPSDLRDVISTRLEKFVEVAGVTVIVKEINSSKVSVLGQVRKPGIYPLRSDLTVLDAIAMAEGFNEFAAPDRMVIIRKNGNETRWIKVNYDEILQGRISEDRLFLASGDTLVVP</sequence>
<dbReference type="InterPro" id="IPR049712">
    <property type="entry name" value="Poly_export"/>
</dbReference>
<evidence type="ECO:0000256" key="2">
    <source>
        <dbReference type="SAM" id="SignalP"/>
    </source>
</evidence>
<dbReference type="PROSITE" id="PS51257">
    <property type="entry name" value="PROKAR_LIPOPROTEIN"/>
    <property type="match status" value="1"/>
</dbReference>
<dbReference type="PANTHER" id="PTHR33619:SF3">
    <property type="entry name" value="POLYSACCHARIDE EXPORT PROTEIN GFCE-RELATED"/>
    <property type="match status" value="1"/>
</dbReference>
<evidence type="ECO:0000259" key="3">
    <source>
        <dbReference type="Pfam" id="PF02563"/>
    </source>
</evidence>
<dbReference type="RefSeq" id="WP_168058888.1">
    <property type="nucleotide sequence ID" value="NZ_VTOW01000001.1"/>
</dbReference>
<protein>
    <submittedName>
        <fullName evidence="5">Sugar ABC transporter substrate-binding protein</fullName>
    </submittedName>
</protein>
<evidence type="ECO:0000256" key="1">
    <source>
        <dbReference type="ARBA" id="ARBA00022729"/>
    </source>
</evidence>
<dbReference type="Gene3D" id="3.30.1950.10">
    <property type="entry name" value="wza like domain"/>
    <property type="match status" value="1"/>
</dbReference>